<evidence type="ECO:0000313" key="6">
    <source>
        <dbReference type="Proteomes" id="UP000326198"/>
    </source>
</evidence>
<keyword evidence="2" id="KW-0560">Oxidoreductase</keyword>
<dbReference type="GO" id="GO:0016491">
    <property type="term" value="F:oxidoreductase activity"/>
    <property type="evidence" value="ECO:0007669"/>
    <property type="project" value="UniProtKB-KW"/>
</dbReference>
<organism evidence="5 6">
    <name type="scientific">Aspergillus bertholletiae</name>
    <dbReference type="NCBI Taxonomy" id="1226010"/>
    <lineage>
        <taxon>Eukaryota</taxon>
        <taxon>Fungi</taxon>
        <taxon>Dikarya</taxon>
        <taxon>Ascomycota</taxon>
        <taxon>Pezizomycotina</taxon>
        <taxon>Eurotiomycetes</taxon>
        <taxon>Eurotiomycetidae</taxon>
        <taxon>Eurotiales</taxon>
        <taxon>Aspergillaceae</taxon>
        <taxon>Aspergillus</taxon>
        <taxon>Aspergillus subgen. Circumdati</taxon>
    </lineage>
</organism>
<comment type="pathway">
    <text evidence="1">Mycotoxin biosynthesis.</text>
</comment>
<dbReference type="PANTHER" id="PTHR33365">
    <property type="entry name" value="YALI0B05434P"/>
    <property type="match status" value="1"/>
</dbReference>
<dbReference type="EMBL" id="ML736176">
    <property type="protein sequence ID" value="KAE8380868.1"/>
    <property type="molecule type" value="Genomic_DNA"/>
</dbReference>
<dbReference type="PANTHER" id="PTHR33365:SF11">
    <property type="entry name" value="TAT PATHWAY SIGNAL SEQUENCE"/>
    <property type="match status" value="1"/>
</dbReference>
<comment type="similarity">
    <text evidence="3">Belongs to the ustYa family.</text>
</comment>
<dbReference type="GO" id="GO:0043386">
    <property type="term" value="P:mycotoxin biosynthetic process"/>
    <property type="evidence" value="ECO:0007669"/>
    <property type="project" value="InterPro"/>
</dbReference>
<proteinExistence type="inferred from homology"/>
<feature type="transmembrane region" description="Helical" evidence="4">
    <location>
        <begin position="46"/>
        <end position="70"/>
    </location>
</feature>
<reference evidence="5 6" key="1">
    <citation type="submission" date="2019-04" db="EMBL/GenBank/DDBJ databases">
        <title>Friends and foes A comparative genomics studyof 23 Aspergillus species from section Flavi.</title>
        <authorList>
            <consortium name="DOE Joint Genome Institute"/>
            <person name="Kjaerbolling I."/>
            <person name="Vesth T."/>
            <person name="Frisvad J.C."/>
            <person name="Nybo J.L."/>
            <person name="Theobald S."/>
            <person name="Kildgaard S."/>
            <person name="Isbrandt T."/>
            <person name="Kuo A."/>
            <person name="Sato A."/>
            <person name="Lyhne E.K."/>
            <person name="Kogle M.E."/>
            <person name="Wiebenga A."/>
            <person name="Kun R.S."/>
            <person name="Lubbers R.J."/>
            <person name="Makela M.R."/>
            <person name="Barry K."/>
            <person name="Chovatia M."/>
            <person name="Clum A."/>
            <person name="Daum C."/>
            <person name="Haridas S."/>
            <person name="He G."/>
            <person name="LaButti K."/>
            <person name="Lipzen A."/>
            <person name="Mondo S."/>
            <person name="Riley R."/>
            <person name="Salamov A."/>
            <person name="Simmons B.A."/>
            <person name="Magnuson J.K."/>
            <person name="Henrissat B."/>
            <person name="Mortensen U.H."/>
            <person name="Larsen T.O."/>
            <person name="Devries R.P."/>
            <person name="Grigoriev I.V."/>
            <person name="Machida M."/>
            <person name="Baker S.E."/>
            <person name="Andersen M.R."/>
        </authorList>
    </citation>
    <scope>NUCLEOTIDE SEQUENCE [LARGE SCALE GENOMIC DNA]</scope>
    <source>
        <strain evidence="5 6">IBT 29228</strain>
    </source>
</reference>
<dbReference type="Proteomes" id="UP000326198">
    <property type="component" value="Unassembled WGS sequence"/>
</dbReference>
<keyword evidence="4" id="KW-0472">Membrane</keyword>
<evidence type="ECO:0000256" key="4">
    <source>
        <dbReference type="SAM" id="Phobius"/>
    </source>
</evidence>
<dbReference type="Pfam" id="PF11807">
    <property type="entry name" value="UstYa"/>
    <property type="match status" value="1"/>
</dbReference>
<keyword evidence="4" id="KW-1133">Transmembrane helix</keyword>
<keyword evidence="4" id="KW-0812">Transmembrane</keyword>
<dbReference type="InterPro" id="IPR021765">
    <property type="entry name" value="UstYa-like"/>
</dbReference>
<evidence type="ECO:0000256" key="2">
    <source>
        <dbReference type="ARBA" id="ARBA00023002"/>
    </source>
</evidence>
<evidence type="ECO:0000256" key="1">
    <source>
        <dbReference type="ARBA" id="ARBA00004685"/>
    </source>
</evidence>
<dbReference type="AlphaFoldDB" id="A0A5N7BGN0"/>
<evidence type="ECO:0008006" key="7">
    <source>
        <dbReference type="Google" id="ProtNLM"/>
    </source>
</evidence>
<sequence>MPEILRKGYTEVPTRSSEETITEEEKATLLENQPTLKRFWERPPRIAFWLTQALLLVSNLSLLVGLVYFMQTHDAKTEVSWLPPKVSTKKLFVFETLYGEPLSPNAEKAWNELMPVGRGFVTIKNETALPDQPGLDQSLPEQRAMVAVFHQLHCLYMTREAYYTAREGNVDQVSVAHLMHCWDYLRQTIMCSADTTLEWLPAPPNDKGSTGWGFEHTCNDFDTIAQWAEENRVKTTHGIH</sequence>
<dbReference type="OrthoDB" id="3687641at2759"/>
<name>A0A5N7BGN0_9EURO</name>
<evidence type="ECO:0000256" key="3">
    <source>
        <dbReference type="ARBA" id="ARBA00035112"/>
    </source>
</evidence>
<gene>
    <name evidence="5" type="ORF">BDV26DRAFT_289956</name>
</gene>
<accession>A0A5N7BGN0</accession>
<protein>
    <recommendedName>
        <fullName evidence="7">Tat pathway signal sequence</fullName>
    </recommendedName>
</protein>
<keyword evidence="6" id="KW-1185">Reference proteome</keyword>
<evidence type="ECO:0000313" key="5">
    <source>
        <dbReference type="EMBL" id="KAE8380868.1"/>
    </source>
</evidence>